<dbReference type="InterPro" id="IPR037673">
    <property type="entry name" value="MSC/AndL"/>
</dbReference>
<dbReference type="PROSITE" id="PS01327">
    <property type="entry name" value="MSCL"/>
    <property type="match status" value="1"/>
</dbReference>
<keyword evidence="4 12" id="KW-0813">Transport</keyword>
<keyword evidence="6 12" id="KW-0997">Cell inner membrane</keyword>
<evidence type="ECO:0000256" key="5">
    <source>
        <dbReference type="ARBA" id="ARBA00022475"/>
    </source>
</evidence>
<accession>A0A7H0FUT4</accession>
<dbReference type="GO" id="GO:0005886">
    <property type="term" value="C:plasma membrane"/>
    <property type="evidence" value="ECO:0007669"/>
    <property type="project" value="UniProtKB-SubCell"/>
</dbReference>
<name>A0A7H0FUT4_9GAMM</name>
<dbReference type="GO" id="GO:0008381">
    <property type="term" value="F:mechanosensitive monoatomic ion channel activity"/>
    <property type="evidence" value="ECO:0007669"/>
    <property type="project" value="UniProtKB-UniRule"/>
</dbReference>
<evidence type="ECO:0000256" key="4">
    <source>
        <dbReference type="ARBA" id="ARBA00022448"/>
    </source>
</evidence>
<comment type="function">
    <text evidence="12">Channel that opens in response to stretch forces in the membrane lipid bilayer. May participate in the regulation of osmotic pressure changes within the cell.</text>
</comment>
<evidence type="ECO:0000256" key="11">
    <source>
        <dbReference type="ARBA" id="ARBA00023303"/>
    </source>
</evidence>
<dbReference type="InterPro" id="IPR036019">
    <property type="entry name" value="MscL_channel"/>
</dbReference>
<feature type="transmembrane region" description="Helical" evidence="12">
    <location>
        <begin position="83"/>
        <end position="101"/>
    </location>
</feature>
<comment type="subcellular location">
    <subcellularLocation>
        <location evidence="12">Cell inner membrane</location>
        <topology evidence="12">Multi-pass membrane protein</topology>
    </subcellularLocation>
    <subcellularLocation>
        <location evidence="1">Cell membrane</location>
        <topology evidence="1">Multi-pass membrane protein</topology>
    </subcellularLocation>
</comment>
<dbReference type="NCBIfam" id="NF001843">
    <property type="entry name" value="PRK00567.1-4"/>
    <property type="match status" value="1"/>
</dbReference>
<dbReference type="Gene3D" id="1.10.1200.120">
    <property type="entry name" value="Large-conductance mechanosensitive channel, MscL, domain 1"/>
    <property type="match status" value="1"/>
</dbReference>
<dbReference type="SUPFAM" id="SSF81330">
    <property type="entry name" value="Gated mechanosensitive channel"/>
    <property type="match status" value="1"/>
</dbReference>
<evidence type="ECO:0000256" key="8">
    <source>
        <dbReference type="ARBA" id="ARBA00022989"/>
    </source>
</evidence>
<keyword evidence="5 12" id="KW-1003">Cell membrane</keyword>
<keyword evidence="11 12" id="KW-0407">Ion channel</keyword>
<sequence length="134" mass="14233">MGMIAEFKEFVSRGNVLDLAVGVVIGAAFGKIVTAFVDKIIMPPIGLLIGGVDFSKWAVTLKEATVDAAGKEIPAVALGLGEFVNAIVQFVIIAFAIFIVVKAVNRMRKPAEAAPAAPAEEVLLLREIRDSLKR</sequence>
<evidence type="ECO:0000256" key="3">
    <source>
        <dbReference type="ARBA" id="ARBA00011255"/>
    </source>
</evidence>
<dbReference type="PRINTS" id="PR01264">
    <property type="entry name" value="MECHCHANNEL"/>
</dbReference>
<gene>
    <name evidence="12 13" type="primary">mscL</name>
    <name evidence="13" type="ORF">H8B22_09790</name>
</gene>
<evidence type="ECO:0000256" key="7">
    <source>
        <dbReference type="ARBA" id="ARBA00022692"/>
    </source>
</evidence>
<dbReference type="AlphaFoldDB" id="A0A7H0FUT4"/>
<feature type="transmembrane region" description="Helical" evidence="12">
    <location>
        <begin position="16"/>
        <end position="37"/>
    </location>
</feature>
<evidence type="ECO:0000256" key="6">
    <source>
        <dbReference type="ARBA" id="ARBA00022519"/>
    </source>
</evidence>
<comment type="subunit">
    <text evidence="3 12">Homopentamer.</text>
</comment>
<evidence type="ECO:0000256" key="10">
    <source>
        <dbReference type="ARBA" id="ARBA00023136"/>
    </source>
</evidence>
<protein>
    <recommendedName>
        <fullName evidence="12">Large-conductance mechanosensitive channel</fullName>
    </recommendedName>
</protein>
<dbReference type="KEGG" id="lsx:H8B22_09790"/>
<keyword evidence="7 12" id="KW-0812">Transmembrane</keyword>
<dbReference type="EMBL" id="CP060820">
    <property type="protein sequence ID" value="QNP39800.1"/>
    <property type="molecule type" value="Genomic_DNA"/>
</dbReference>
<dbReference type="HAMAP" id="MF_00115">
    <property type="entry name" value="MscL"/>
    <property type="match status" value="1"/>
</dbReference>
<evidence type="ECO:0000256" key="2">
    <source>
        <dbReference type="ARBA" id="ARBA00007254"/>
    </source>
</evidence>
<proteinExistence type="inferred from homology"/>
<dbReference type="NCBIfam" id="TIGR00220">
    <property type="entry name" value="mscL"/>
    <property type="match status" value="1"/>
</dbReference>
<dbReference type="InterPro" id="IPR019823">
    <property type="entry name" value="Mechanosensitive_channel_CS"/>
</dbReference>
<dbReference type="PANTHER" id="PTHR30266:SF2">
    <property type="entry name" value="LARGE-CONDUCTANCE MECHANOSENSITIVE CHANNEL"/>
    <property type="match status" value="1"/>
</dbReference>
<dbReference type="RefSeq" id="WP_187711246.1">
    <property type="nucleotide sequence ID" value="NZ_CP060820.1"/>
</dbReference>
<keyword evidence="14" id="KW-1185">Reference proteome</keyword>
<dbReference type="InterPro" id="IPR001185">
    <property type="entry name" value="MS_channel"/>
</dbReference>
<evidence type="ECO:0000256" key="12">
    <source>
        <dbReference type="HAMAP-Rule" id="MF_00115"/>
    </source>
</evidence>
<evidence type="ECO:0000313" key="13">
    <source>
        <dbReference type="EMBL" id="QNP39800.1"/>
    </source>
</evidence>
<evidence type="ECO:0000313" key="14">
    <source>
        <dbReference type="Proteomes" id="UP000516018"/>
    </source>
</evidence>
<keyword evidence="9 12" id="KW-0406">Ion transport</keyword>
<evidence type="ECO:0000256" key="9">
    <source>
        <dbReference type="ARBA" id="ARBA00023065"/>
    </source>
</evidence>
<dbReference type="PANTHER" id="PTHR30266">
    <property type="entry name" value="MECHANOSENSITIVE CHANNEL MSCL"/>
    <property type="match status" value="1"/>
</dbReference>
<evidence type="ECO:0000256" key="1">
    <source>
        <dbReference type="ARBA" id="ARBA00004651"/>
    </source>
</evidence>
<organism evidence="13 14">
    <name type="scientific">Agrilutibacter terrestris</name>
    <dbReference type="NCBI Taxonomy" id="2865112"/>
    <lineage>
        <taxon>Bacteria</taxon>
        <taxon>Pseudomonadati</taxon>
        <taxon>Pseudomonadota</taxon>
        <taxon>Gammaproteobacteria</taxon>
        <taxon>Lysobacterales</taxon>
        <taxon>Lysobacteraceae</taxon>
        <taxon>Agrilutibacter</taxon>
    </lineage>
</organism>
<dbReference type="Proteomes" id="UP000516018">
    <property type="component" value="Chromosome"/>
</dbReference>
<dbReference type="Pfam" id="PF01741">
    <property type="entry name" value="MscL"/>
    <property type="match status" value="1"/>
</dbReference>
<reference evidence="13 14" key="1">
    <citation type="submission" date="2020-08" db="EMBL/GenBank/DDBJ databases">
        <title>Lysobacter sp. II4 sp. nov., isolated from soil.</title>
        <authorList>
            <person name="Woo C.Y."/>
            <person name="Kim J."/>
        </authorList>
    </citation>
    <scope>NUCLEOTIDE SEQUENCE [LARGE SCALE GENOMIC DNA]</scope>
    <source>
        <strain evidence="13 14">II4</strain>
    </source>
</reference>
<comment type="similarity">
    <text evidence="2 12">Belongs to the MscL family.</text>
</comment>
<keyword evidence="10 12" id="KW-0472">Membrane</keyword>
<keyword evidence="8 12" id="KW-1133">Transmembrane helix</keyword>
<dbReference type="FunFam" id="1.10.1200.120:FF:000001">
    <property type="entry name" value="Large-conductance mechanosensitive channel"/>
    <property type="match status" value="1"/>
</dbReference>